<gene>
    <name evidence="1" type="ORF">DB313_05625</name>
</gene>
<dbReference type="OrthoDB" id="350894at2"/>
<sequence>MKHTFNTKIKLFTLFLFTLFIACTTIASIPIEPVMPKEHTLDSLTKYESQLLEYVIYLQVFLVNTKKKVNDKDYPTFTFFNTNKLESTQTINALKANIAYMKEYISLTKPIAEAVYRKYSKQINHK</sequence>
<evidence type="ECO:0008006" key="3">
    <source>
        <dbReference type="Google" id="ProtNLM"/>
    </source>
</evidence>
<dbReference type="AlphaFoldDB" id="A0A386PP60"/>
<protein>
    <recommendedName>
        <fullName evidence="3">Outer surface protein</fullName>
    </recommendedName>
</protein>
<dbReference type="PROSITE" id="PS51257">
    <property type="entry name" value="PROKAR_LIPOPROTEIN"/>
    <property type="match status" value="1"/>
</dbReference>
<name>A0A386PP60_9SPIR</name>
<organism evidence="1 2">
    <name type="scientific">Borrelia turcica IST7</name>
    <dbReference type="NCBI Taxonomy" id="1104446"/>
    <lineage>
        <taxon>Bacteria</taxon>
        <taxon>Pseudomonadati</taxon>
        <taxon>Spirochaetota</taxon>
        <taxon>Spirochaetia</taxon>
        <taxon>Spirochaetales</taxon>
        <taxon>Borreliaceae</taxon>
        <taxon>Borrelia</taxon>
    </lineage>
</organism>
<reference evidence="1 2" key="1">
    <citation type="journal article" date="2018" name="Infect. Genet. Evol.">
        <title>Genome-wide analysis of Borrelia turcica and 'Candidatus Borrelia tachyglossi' shows relapsing fever-like genomes with unique genomic links to Lyme disease Borrelia.</title>
        <authorList>
            <person name="Gofton A.W."/>
            <person name="Margos G."/>
            <person name="Fingerle V."/>
            <person name="Hepner S."/>
            <person name="Loh S.M."/>
            <person name="Ryan U."/>
            <person name="Irwin P."/>
            <person name="Oskam C.L."/>
        </authorList>
    </citation>
    <scope>NUCLEOTIDE SEQUENCE [LARGE SCALE GENOMIC DNA]</scope>
    <source>
        <strain evidence="1 2">IST7</strain>
        <plasmid evidence="1">cp33</plasmid>
    </source>
</reference>
<proteinExistence type="predicted"/>
<dbReference type="RefSeq" id="WP_120104899.1">
    <property type="nucleotide sequence ID" value="NZ_CP028888.1"/>
</dbReference>
<dbReference type="Proteomes" id="UP000275571">
    <property type="component" value="Plasmid cp33"/>
</dbReference>
<dbReference type="Pfam" id="PF02999">
    <property type="entry name" value="Borrelia_orfD"/>
    <property type="match status" value="1"/>
</dbReference>
<dbReference type="KEGG" id="btur:DB313_05625"/>
<keyword evidence="1" id="KW-0614">Plasmid</keyword>
<keyword evidence="2" id="KW-1185">Reference proteome</keyword>
<evidence type="ECO:0000313" key="1">
    <source>
        <dbReference type="EMBL" id="AYE36978.1"/>
    </source>
</evidence>
<evidence type="ECO:0000313" key="2">
    <source>
        <dbReference type="Proteomes" id="UP000275571"/>
    </source>
</evidence>
<dbReference type="EMBL" id="CP028888">
    <property type="protein sequence ID" value="AYE36978.1"/>
    <property type="molecule type" value="Genomic_DNA"/>
</dbReference>
<accession>A0A386PP60</accession>
<dbReference type="InterPro" id="IPR004248">
    <property type="entry name" value="Borrelia_plasmid_OrfD"/>
</dbReference>
<geneLocation type="plasmid" evidence="1 2">
    <name>cp33</name>
</geneLocation>